<name>A0A645IMX3_9ZZZZ</name>
<gene>
    <name evidence="2" type="ORF">SDC9_197296</name>
</gene>
<dbReference type="AlphaFoldDB" id="A0A645IMX3"/>
<evidence type="ECO:0000313" key="2">
    <source>
        <dbReference type="EMBL" id="MPN49674.1"/>
    </source>
</evidence>
<feature type="compositionally biased region" description="Gly residues" evidence="1">
    <location>
        <begin position="121"/>
        <end position="132"/>
    </location>
</feature>
<comment type="caution">
    <text evidence="2">The sequence shown here is derived from an EMBL/GenBank/DDBJ whole genome shotgun (WGS) entry which is preliminary data.</text>
</comment>
<sequence>MGFELRYRRGEYFGRTGQPLPWNCPRAHAPQPVRKPAGAYEGAHRRGNLPGAFAAGPAGIRAGAAPEGIFCRRPRALGPAGEERSGAQRASGPKVARGVGAGADGDGDGAGGQGRGRRGGVRAGEGGKPPGR</sequence>
<organism evidence="2">
    <name type="scientific">bioreactor metagenome</name>
    <dbReference type="NCBI Taxonomy" id="1076179"/>
    <lineage>
        <taxon>unclassified sequences</taxon>
        <taxon>metagenomes</taxon>
        <taxon>ecological metagenomes</taxon>
    </lineage>
</organism>
<protein>
    <submittedName>
        <fullName evidence="2">Uncharacterized protein</fullName>
    </submittedName>
</protein>
<feature type="compositionally biased region" description="Gly residues" evidence="1">
    <location>
        <begin position="99"/>
        <end position="114"/>
    </location>
</feature>
<reference evidence="2" key="1">
    <citation type="submission" date="2019-08" db="EMBL/GenBank/DDBJ databases">
        <authorList>
            <person name="Kucharzyk K."/>
            <person name="Murdoch R.W."/>
            <person name="Higgins S."/>
            <person name="Loffler F."/>
        </authorList>
    </citation>
    <scope>NUCLEOTIDE SEQUENCE</scope>
</reference>
<feature type="region of interest" description="Disordered" evidence="1">
    <location>
        <begin position="74"/>
        <end position="132"/>
    </location>
</feature>
<evidence type="ECO:0000256" key="1">
    <source>
        <dbReference type="SAM" id="MobiDB-lite"/>
    </source>
</evidence>
<feature type="region of interest" description="Disordered" evidence="1">
    <location>
        <begin position="23"/>
        <end position="43"/>
    </location>
</feature>
<accession>A0A645IMX3</accession>
<proteinExistence type="predicted"/>
<dbReference type="EMBL" id="VSSQ01113139">
    <property type="protein sequence ID" value="MPN49674.1"/>
    <property type="molecule type" value="Genomic_DNA"/>
</dbReference>